<comment type="similarity">
    <text evidence="1 2">Belongs to the nucleosome assembly protein (NAP) family.</text>
</comment>
<dbReference type="InterPro" id="IPR002164">
    <property type="entry name" value="NAP_family"/>
</dbReference>
<dbReference type="OrthoDB" id="19419at2759"/>
<dbReference type="GO" id="GO:0005634">
    <property type="term" value="C:nucleus"/>
    <property type="evidence" value="ECO:0007669"/>
    <property type="project" value="InterPro"/>
</dbReference>
<feature type="region of interest" description="Disordered" evidence="3">
    <location>
        <begin position="308"/>
        <end position="340"/>
    </location>
</feature>
<dbReference type="GO" id="GO:0006334">
    <property type="term" value="P:nucleosome assembly"/>
    <property type="evidence" value="ECO:0007669"/>
    <property type="project" value="InterPro"/>
</dbReference>
<evidence type="ECO:0000313" key="5">
    <source>
        <dbReference type="Proteomes" id="UP000799766"/>
    </source>
</evidence>
<dbReference type="EMBL" id="MU001688">
    <property type="protein sequence ID" value="KAF2455028.1"/>
    <property type="molecule type" value="Genomic_DNA"/>
</dbReference>
<name>A0A6A6NTY8_9PEZI</name>
<proteinExistence type="inferred from homology"/>
<dbReference type="Gene3D" id="1.20.5.1500">
    <property type="match status" value="1"/>
</dbReference>
<evidence type="ECO:0000256" key="1">
    <source>
        <dbReference type="ARBA" id="ARBA00009947"/>
    </source>
</evidence>
<dbReference type="SUPFAM" id="SSF143113">
    <property type="entry name" value="NAP-like"/>
    <property type="match status" value="1"/>
</dbReference>
<dbReference type="Pfam" id="PF00956">
    <property type="entry name" value="NAP"/>
    <property type="match status" value="1"/>
</dbReference>
<dbReference type="InterPro" id="IPR037231">
    <property type="entry name" value="NAP-like_sf"/>
</dbReference>
<evidence type="ECO:0000256" key="2">
    <source>
        <dbReference type="RuleBase" id="RU003876"/>
    </source>
</evidence>
<gene>
    <name evidence="4" type="ORF">BDY21DRAFT_373535</name>
</gene>
<accession>A0A6A6NTY8</accession>
<dbReference type="Gene3D" id="3.30.1120.90">
    <property type="entry name" value="Nucleosome assembly protein"/>
    <property type="match status" value="1"/>
</dbReference>
<evidence type="ECO:0000313" key="4">
    <source>
        <dbReference type="EMBL" id="KAF2455028.1"/>
    </source>
</evidence>
<dbReference type="PANTHER" id="PTHR11875">
    <property type="entry name" value="TESTIS-SPECIFIC Y-ENCODED PROTEIN"/>
    <property type="match status" value="1"/>
</dbReference>
<reference evidence="4" key="1">
    <citation type="journal article" date="2020" name="Stud. Mycol.">
        <title>101 Dothideomycetes genomes: a test case for predicting lifestyles and emergence of pathogens.</title>
        <authorList>
            <person name="Haridas S."/>
            <person name="Albert R."/>
            <person name="Binder M."/>
            <person name="Bloem J."/>
            <person name="Labutti K."/>
            <person name="Salamov A."/>
            <person name="Andreopoulos B."/>
            <person name="Baker S."/>
            <person name="Barry K."/>
            <person name="Bills G."/>
            <person name="Bluhm B."/>
            <person name="Cannon C."/>
            <person name="Castanera R."/>
            <person name="Culley D."/>
            <person name="Daum C."/>
            <person name="Ezra D."/>
            <person name="Gonzalez J."/>
            <person name="Henrissat B."/>
            <person name="Kuo A."/>
            <person name="Liang C."/>
            <person name="Lipzen A."/>
            <person name="Lutzoni F."/>
            <person name="Magnuson J."/>
            <person name="Mondo S."/>
            <person name="Nolan M."/>
            <person name="Ohm R."/>
            <person name="Pangilinan J."/>
            <person name="Park H.-J."/>
            <person name="Ramirez L."/>
            <person name="Alfaro M."/>
            <person name="Sun H."/>
            <person name="Tritt A."/>
            <person name="Yoshinaga Y."/>
            <person name="Zwiers L.-H."/>
            <person name="Turgeon B."/>
            <person name="Goodwin S."/>
            <person name="Spatafora J."/>
            <person name="Crous P."/>
            <person name="Grigoriev I."/>
        </authorList>
    </citation>
    <scope>NUCLEOTIDE SEQUENCE</scope>
    <source>
        <strain evidence="4">ATCC 16933</strain>
    </source>
</reference>
<dbReference type="AlphaFoldDB" id="A0A6A6NTY8"/>
<feature type="region of interest" description="Disordered" evidence="3">
    <location>
        <begin position="227"/>
        <end position="270"/>
    </location>
</feature>
<evidence type="ECO:0008006" key="6">
    <source>
        <dbReference type="Google" id="ProtNLM"/>
    </source>
</evidence>
<protein>
    <recommendedName>
        <fullName evidence="6">Nucleosome assembly protein</fullName>
    </recommendedName>
</protein>
<dbReference type="Proteomes" id="UP000799766">
    <property type="component" value="Unassembled WGS sequence"/>
</dbReference>
<organism evidence="4 5">
    <name type="scientific">Lineolata rhizophorae</name>
    <dbReference type="NCBI Taxonomy" id="578093"/>
    <lineage>
        <taxon>Eukaryota</taxon>
        <taxon>Fungi</taxon>
        <taxon>Dikarya</taxon>
        <taxon>Ascomycota</taxon>
        <taxon>Pezizomycotina</taxon>
        <taxon>Dothideomycetes</taxon>
        <taxon>Dothideomycetes incertae sedis</taxon>
        <taxon>Lineolatales</taxon>
        <taxon>Lineolataceae</taxon>
        <taxon>Lineolata</taxon>
    </lineage>
</organism>
<sequence>MATKEQNNSSAKPKVSEFFQEFLKQNPKEEKPLRQLFDLHSSQLDIAHRHQLEILELEKKYHRQYVDLYAKRTAVVNGAATEDGGKRDSVHSSDAKASSRGLPGFWLRAMRNNPLISRDITKDDEAALAKLKDVRIEYLRRPGFRLQFDFDENDFFTNTTLKKSFTYQRDADDFTGELAYGDAKGDKIRWKRGKNLTEKTAEEDGETVSISVESFFDFFDTPSKEDAEAKRAAKLNGSRPADSETTTNGNQKENDAQNGNDDDDSSSDAGSALEWALEHDFDMGEEFKEKLIPHALYWYTGEAALYESDDESEDGECVVGELREEGEIDDGKEERGGESG</sequence>
<keyword evidence="5" id="KW-1185">Reference proteome</keyword>
<evidence type="ECO:0000256" key="3">
    <source>
        <dbReference type="SAM" id="MobiDB-lite"/>
    </source>
</evidence>